<dbReference type="RefSeq" id="XP_060322246.1">
    <property type="nucleotide sequence ID" value="XM_060468248.1"/>
</dbReference>
<sequence>VWDLYSNRVVPWWCTGIPNDGNWMDQLRPISHAWMDEKDHVNEWTPINRYEWPVPIPKDTNLNLICIEMLNLDGGYVWLDVLCLRQEGGLGEESEDMRMEEWELDVPTIGAVYHTSWNVVCYLSGLGQPLSLKEGDLDSDRSWFRRAWTLEEIGDKRVIAGDTPDGPLHAEDKDGEYETELLARFHKQLQSMKGISYGDVCAVLKSMQKRVSTNPVDKVAGLAFLMGSEMIPAYHESQSLEEAWVALMNSVDVMCQGQLFFLCPEPGNAGTKWRPSWDQVMMKSLPEYDFAPNIQLYCDETGNEDWCSDVVCIEKGSVRGLAVVEGSDRHGELIVKDEGGIEHRFEIMATHTYSIPEDTYTLISASTELTFPRYGWVVGRSLPGGKFEKVSVLEIPDEEYYRLGGLCITDWGQYILI</sequence>
<evidence type="ECO:0000313" key="2">
    <source>
        <dbReference type="Proteomes" id="UP001175211"/>
    </source>
</evidence>
<dbReference type="AlphaFoldDB" id="A0AA39MJT7"/>
<name>A0AA39MJT7_ARMTA</name>
<proteinExistence type="predicted"/>
<keyword evidence="2" id="KW-1185">Reference proteome</keyword>
<dbReference type="EMBL" id="JAUEPS010000127">
    <property type="protein sequence ID" value="KAK0436324.1"/>
    <property type="molecule type" value="Genomic_DNA"/>
</dbReference>
<comment type="caution">
    <text evidence="1">The sequence shown here is derived from an EMBL/GenBank/DDBJ whole genome shotgun (WGS) entry which is preliminary data.</text>
</comment>
<organism evidence="1 2">
    <name type="scientific">Armillaria tabescens</name>
    <name type="common">Ringless honey mushroom</name>
    <name type="synonym">Agaricus tabescens</name>
    <dbReference type="NCBI Taxonomy" id="1929756"/>
    <lineage>
        <taxon>Eukaryota</taxon>
        <taxon>Fungi</taxon>
        <taxon>Dikarya</taxon>
        <taxon>Basidiomycota</taxon>
        <taxon>Agaricomycotina</taxon>
        <taxon>Agaricomycetes</taxon>
        <taxon>Agaricomycetidae</taxon>
        <taxon>Agaricales</taxon>
        <taxon>Marasmiineae</taxon>
        <taxon>Physalacriaceae</taxon>
        <taxon>Desarmillaria</taxon>
    </lineage>
</organism>
<feature type="non-terminal residue" evidence="1">
    <location>
        <position position="1"/>
    </location>
</feature>
<dbReference type="GeneID" id="85351796"/>
<evidence type="ECO:0008006" key="3">
    <source>
        <dbReference type="Google" id="ProtNLM"/>
    </source>
</evidence>
<gene>
    <name evidence="1" type="ORF">EV420DRAFT_1281161</name>
</gene>
<protein>
    <recommendedName>
        <fullName evidence="3">Heterokaryon incompatibility domain-containing protein</fullName>
    </recommendedName>
</protein>
<dbReference type="Proteomes" id="UP001175211">
    <property type="component" value="Unassembled WGS sequence"/>
</dbReference>
<evidence type="ECO:0000313" key="1">
    <source>
        <dbReference type="EMBL" id="KAK0436324.1"/>
    </source>
</evidence>
<reference evidence="1" key="1">
    <citation type="submission" date="2023-06" db="EMBL/GenBank/DDBJ databases">
        <authorList>
            <consortium name="Lawrence Berkeley National Laboratory"/>
            <person name="Ahrendt S."/>
            <person name="Sahu N."/>
            <person name="Indic B."/>
            <person name="Wong-Bajracharya J."/>
            <person name="Merenyi Z."/>
            <person name="Ke H.-M."/>
            <person name="Monk M."/>
            <person name="Kocsube S."/>
            <person name="Drula E."/>
            <person name="Lipzen A."/>
            <person name="Balint B."/>
            <person name="Henrissat B."/>
            <person name="Andreopoulos B."/>
            <person name="Martin F.M."/>
            <person name="Harder C.B."/>
            <person name="Rigling D."/>
            <person name="Ford K.L."/>
            <person name="Foster G.D."/>
            <person name="Pangilinan J."/>
            <person name="Papanicolaou A."/>
            <person name="Barry K."/>
            <person name="LaButti K."/>
            <person name="Viragh M."/>
            <person name="Koriabine M."/>
            <person name="Yan M."/>
            <person name="Riley R."/>
            <person name="Champramary S."/>
            <person name="Plett K.L."/>
            <person name="Tsai I.J."/>
            <person name="Slot J."/>
            <person name="Sipos G."/>
            <person name="Plett J."/>
            <person name="Nagy L.G."/>
            <person name="Grigoriev I.V."/>
        </authorList>
    </citation>
    <scope>NUCLEOTIDE SEQUENCE</scope>
    <source>
        <strain evidence="1">CCBAS 213</strain>
    </source>
</reference>
<accession>A0AA39MJT7</accession>